<gene>
    <name evidence="1" type="ORF">BWQ96_06679</name>
</gene>
<sequence>MASHDTAFLGVPLPIHHVAVSKKSPQCLKRPSISRSCFILGRRARNSYHVQVNYLIRNQVIYCSASEWESLTVDAFNDKIQSNCLPLCLVGMSNCGKSHWSTQLMLHRNFHRICVDDLIEQAIKPELSKLSYSGIDGMAKWMGFPSDEQFNARQNRYLMHEGRITSSAIPKANANTVLDTTGSVIYLNDSTLERLKNDYLVIHLKATDDMLEGLTQNFFETPKPVVWGDTFHREEHETPMDAIRRCYPILLRDRRERYAELAHITIPATFSLSREVDLEEFLEYLCKQLH</sequence>
<keyword evidence="2" id="KW-1185">Reference proteome</keyword>
<dbReference type="EMBL" id="NBIV01000119">
    <property type="protein sequence ID" value="PXF43567.1"/>
    <property type="molecule type" value="Genomic_DNA"/>
</dbReference>
<dbReference type="OrthoDB" id="3235at2759"/>
<dbReference type="InterPro" id="IPR027417">
    <property type="entry name" value="P-loop_NTPase"/>
</dbReference>
<protein>
    <submittedName>
        <fullName evidence="1">Uncharacterized protein</fullName>
    </submittedName>
</protein>
<proteinExistence type="predicted"/>
<reference evidence="1 2" key="1">
    <citation type="journal article" date="2018" name="Mol. Biol. Evol.">
        <title>Analysis of the draft genome of the red seaweed Gracilariopsis chorda provides insights into genome size evolution in Rhodophyta.</title>
        <authorList>
            <person name="Lee J."/>
            <person name="Yang E.C."/>
            <person name="Graf L."/>
            <person name="Yang J.H."/>
            <person name="Qiu H."/>
            <person name="Zel Zion U."/>
            <person name="Chan C.X."/>
            <person name="Stephens T.G."/>
            <person name="Weber A.P.M."/>
            <person name="Boo G.H."/>
            <person name="Boo S.M."/>
            <person name="Kim K.M."/>
            <person name="Shin Y."/>
            <person name="Jung M."/>
            <person name="Lee S.J."/>
            <person name="Yim H.S."/>
            <person name="Lee J.H."/>
            <person name="Bhattacharya D."/>
            <person name="Yoon H.S."/>
        </authorList>
    </citation>
    <scope>NUCLEOTIDE SEQUENCE [LARGE SCALE GENOMIC DNA]</scope>
    <source>
        <strain evidence="1 2">SKKU-2015</strain>
        <tissue evidence="1">Whole body</tissue>
    </source>
</reference>
<organism evidence="1 2">
    <name type="scientific">Gracilariopsis chorda</name>
    <dbReference type="NCBI Taxonomy" id="448386"/>
    <lineage>
        <taxon>Eukaryota</taxon>
        <taxon>Rhodophyta</taxon>
        <taxon>Florideophyceae</taxon>
        <taxon>Rhodymeniophycidae</taxon>
        <taxon>Gracilariales</taxon>
        <taxon>Gracilariaceae</taxon>
        <taxon>Gracilariopsis</taxon>
    </lineage>
</organism>
<dbReference type="Gene3D" id="3.40.50.300">
    <property type="entry name" value="P-loop containing nucleotide triphosphate hydrolases"/>
    <property type="match status" value="1"/>
</dbReference>
<evidence type="ECO:0000313" key="1">
    <source>
        <dbReference type="EMBL" id="PXF43567.1"/>
    </source>
</evidence>
<accession>A0A2V3INC6</accession>
<dbReference type="SUPFAM" id="SSF52540">
    <property type="entry name" value="P-loop containing nucleoside triphosphate hydrolases"/>
    <property type="match status" value="1"/>
</dbReference>
<name>A0A2V3INC6_9FLOR</name>
<dbReference type="Proteomes" id="UP000247409">
    <property type="component" value="Unassembled WGS sequence"/>
</dbReference>
<evidence type="ECO:0000313" key="2">
    <source>
        <dbReference type="Proteomes" id="UP000247409"/>
    </source>
</evidence>
<comment type="caution">
    <text evidence="1">The sequence shown here is derived from an EMBL/GenBank/DDBJ whole genome shotgun (WGS) entry which is preliminary data.</text>
</comment>
<dbReference type="AlphaFoldDB" id="A0A2V3INC6"/>